<dbReference type="Pfam" id="PF07686">
    <property type="entry name" value="V-set"/>
    <property type="match status" value="1"/>
</dbReference>
<feature type="domain" description="Link" evidence="12">
    <location>
        <begin position="244"/>
        <end position="336"/>
    </location>
</feature>
<dbReference type="Gene3D" id="3.10.100.10">
    <property type="entry name" value="Mannose-Binding Protein A, subunit A"/>
    <property type="match status" value="2"/>
</dbReference>
<evidence type="ECO:0000256" key="4">
    <source>
        <dbReference type="ARBA" id="ARBA00022737"/>
    </source>
</evidence>
<dbReference type="PANTHER" id="PTHR22804:SF58">
    <property type="entry name" value="HYALURONAN AND PROTEOGLYCAN LINK PROTEIN 1 ISOFORM 1 PRECURSOR"/>
    <property type="match status" value="1"/>
</dbReference>
<keyword evidence="10" id="KW-0732">Signal</keyword>
<keyword evidence="7" id="KW-0393">Immunoglobulin domain</keyword>
<dbReference type="Gene3D" id="2.60.40.10">
    <property type="entry name" value="Immunoglobulins"/>
    <property type="match status" value="1"/>
</dbReference>
<dbReference type="AlphaFoldDB" id="A0A5C6MYI5"/>
<dbReference type="PROSITE" id="PS01241">
    <property type="entry name" value="LINK_1"/>
    <property type="match status" value="2"/>
</dbReference>
<keyword evidence="6" id="KW-0373">Hyaluronic acid</keyword>
<dbReference type="EMBL" id="RHFK02000018">
    <property type="protein sequence ID" value="TWW60043.1"/>
    <property type="molecule type" value="Genomic_DNA"/>
</dbReference>
<evidence type="ECO:0000256" key="9">
    <source>
        <dbReference type="PROSITE-ProRule" id="PRU00323"/>
    </source>
</evidence>
<accession>A0A5C6MYI5</accession>
<dbReference type="Pfam" id="PF00193">
    <property type="entry name" value="Xlink"/>
    <property type="match status" value="2"/>
</dbReference>
<comment type="caution">
    <text evidence="9">Lacks conserved residue(s) required for the propagation of feature annotation.</text>
</comment>
<reference evidence="13 14" key="1">
    <citation type="submission" date="2019-04" db="EMBL/GenBank/DDBJ databases">
        <title>Chromosome genome assembly for Takifugu flavidus.</title>
        <authorList>
            <person name="Xiao S."/>
        </authorList>
    </citation>
    <scope>NUCLEOTIDE SEQUENCE [LARGE SCALE GENOMIC DNA]</scope>
    <source>
        <strain evidence="13">HTHZ2018</strain>
        <tissue evidence="13">Muscle</tissue>
    </source>
</reference>
<keyword evidence="4" id="KW-0677">Repeat</keyword>
<evidence type="ECO:0000313" key="14">
    <source>
        <dbReference type="Proteomes" id="UP000324091"/>
    </source>
</evidence>
<dbReference type="InterPro" id="IPR013783">
    <property type="entry name" value="Ig-like_fold"/>
</dbReference>
<dbReference type="InterPro" id="IPR007110">
    <property type="entry name" value="Ig-like_dom"/>
</dbReference>
<dbReference type="PRINTS" id="PR01265">
    <property type="entry name" value="LINKMODULE"/>
</dbReference>
<dbReference type="GO" id="GO:0002052">
    <property type="term" value="P:positive regulation of neuroblast proliferation"/>
    <property type="evidence" value="ECO:0007669"/>
    <property type="project" value="TreeGrafter"/>
</dbReference>
<evidence type="ECO:0000256" key="5">
    <source>
        <dbReference type="ARBA" id="ARBA00023157"/>
    </source>
</evidence>
<dbReference type="SMART" id="SM00409">
    <property type="entry name" value="IG"/>
    <property type="match status" value="1"/>
</dbReference>
<keyword evidence="2" id="KW-0964">Secreted</keyword>
<dbReference type="GO" id="GO:0072534">
    <property type="term" value="C:perineuronal net"/>
    <property type="evidence" value="ECO:0007669"/>
    <property type="project" value="TreeGrafter"/>
</dbReference>
<keyword evidence="3" id="KW-0272">Extracellular matrix</keyword>
<dbReference type="InterPro" id="IPR050691">
    <property type="entry name" value="Hyaluronan_bind_Proteoglycan"/>
</dbReference>
<name>A0A5C6MYI5_9TELE</name>
<dbReference type="PROSITE" id="PS50963">
    <property type="entry name" value="LINK_2"/>
    <property type="match status" value="2"/>
</dbReference>
<dbReference type="FunFam" id="3.10.100.10:FF:000001">
    <property type="entry name" value="Hyaluronan proteoglycan link protein 1"/>
    <property type="match status" value="1"/>
</dbReference>
<evidence type="ECO:0000313" key="13">
    <source>
        <dbReference type="EMBL" id="TWW60043.1"/>
    </source>
</evidence>
<protein>
    <submittedName>
        <fullName evidence="13">Hyaluronan and proteoglycan link protein 1</fullName>
    </submittedName>
</protein>
<dbReference type="GO" id="GO:0007417">
    <property type="term" value="P:central nervous system development"/>
    <property type="evidence" value="ECO:0007669"/>
    <property type="project" value="TreeGrafter"/>
</dbReference>
<feature type="chain" id="PRO_5022741806" evidence="10">
    <location>
        <begin position="24"/>
        <end position="339"/>
    </location>
</feature>
<dbReference type="SMART" id="SM00445">
    <property type="entry name" value="LINK"/>
    <property type="match status" value="2"/>
</dbReference>
<comment type="similarity">
    <text evidence="8">Belongs to the HAPLN family.</text>
</comment>
<evidence type="ECO:0000256" key="6">
    <source>
        <dbReference type="ARBA" id="ARBA00023290"/>
    </source>
</evidence>
<dbReference type="InterPro" id="IPR036179">
    <property type="entry name" value="Ig-like_dom_sf"/>
</dbReference>
<feature type="disulfide bond" evidence="9">
    <location>
        <begin position="191"/>
        <end position="212"/>
    </location>
</feature>
<evidence type="ECO:0000259" key="12">
    <source>
        <dbReference type="PROSITE" id="PS50963"/>
    </source>
</evidence>
<feature type="signal peptide" evidence="10">
    <location>
        <begin position="1"/>
        <end position="23"/>
    </location>
</feature>
<dbReference type="InterPro" id="IPR016186">
    <property type="entry name" value="C-type_lectin-like/link_sf"/>
</dbReference>
<dbReference type="PROSITE" id="PS50835">
    <property type="entry name" value="IG_LIKE"/>
    <property type="match status" value="1"/>
</dbReference>
<gene>
    <name evidence="13" type="ORF">D4764_05G0001330</name>
</gene>
<dbReference type="FunFam" id="3.10.100.10:FF:000002">
    <property type="entry name" value="Hyaluronan proteoglycan link protein 1"/>
    <property type="match status" value="1"/>
</dbReference>
<dbReference type="GO" id="GO:0045202">
    <property type="term" value="C:synapse"/>
    <property type="evidence" value="ECO:0007669"/>
    <property type="project" value="TreeGrafter"/>
</dbReference>
<dbReference type="PANTHER" id="PTHR22804">
    <property type="entry name" value="AGGRECAN/VERSICAN PROTEOGLYCAN"/>
    <property type="match status" value="1"/>
</dbReference>
<comment type="subcellular location">
    <subcellularLocation>
        <location evidence="1">Secreted</location>
        <location evidence="1">Extracellular space</location>
        <location evidence="1">Extracellular matrix</location>
    </subcellularLocation>
</comment>
<dbReference type="InterPro" id="IPR016187">
    <property type="entry name" value="CTDL_fold"/>
</dbReference>
<sequence length="339" mass="37529">MRNQLFITIISVILAANVQVRSASPQFEVRVLADLGGNATLPCQLPSKDTMFFGATGMRVKWTKVAEDEAFNEDVLLSMGFHEKTFGSFEDRVSIVNSDSDDGSILITNIAMQDAGKYQCELINGMTDVVMEVHLEVQGGLKDGVVFPYHLRVGRYNMNFTNAVRACLEQDAVVASSDQLLDAWRGGLDWCNAGWLSDGSVRYPITKPREPCGGAKNGPGLRSYGLQNRRSLFDVFCFSSALKGTFYWLVQPERLTFAEAVQACLDDGAQIAKVGHIFSAWKLEGYDRCDAGWLADGSVRYPISRPRKNCSPTESAVRFVGFPDKTQKSYGVYCFKAEQ</sequence>
<evidence type="ECO:0000256" key="8">
    <source>
        <dbReference type="ARBA" id="ARBA00038272"/>
    </source>
</evidence>
<dbReference type="GO" id="GO:0001501">
    <property type="term" value="P:skeletal system development"/>
    <property type="evidence" value="ECO:0007669"/>
    <property type="project" value="TreeGrafter"/>
</dbReference>
<feature type="domain" description="Link" evidence="12">
    <location>
        <begin position="145"/>
        <end position="239"/>
    </location>
</feature>
<dbReference type="GO" id="GO:0005615">
    <property type="term" value="C:extracellular space"/>
    <property type="evidence" value="ECO:0007669"/>
    <property type="project" value="TreeGrafter"/>
</dbReference>
<dbReference type="GO" id="GO:0007155">
    <property type="term" value="P:cell adhesion"/>
    <property type="evidence" value="ECO:0007669"/>
    <property type="project" value="InterPro"/>
</dbReference>
<evidence type="ECO:0000256" key="10">
    <source>
        <dbReference type="SAM" id="SignalP"/>
    </source>
</evidence>
<dbReference type="Proteomes" id="UP000324091">
    <property type="component" value="Chromosome 5"/>
</dbReference>
<evidence type="ECO:0000256" key="7">
    <source>
        <dbReference type="ARBA" id="ARBA00023319"/>
    </source>
</evidence>
<feature type="domain" description="Ig-like" evidence="11">
    <location>
        <begin position="25"/>
        <end position="136"/>
    </location>
</feature>
<evidence type="ECO:0000256" key="1">
    <source>
        <dbReference type="ARBA" id="ARBA00004498"/>
    </source>
</evidence>
<keyword evidence="14" id="KW-1185">Reference proteome</keyword>
<proteinExistence type="inferred from homology"/>
<dbReference type="CDD" id="cd03519">
    <property type="entry name" value="Link_domain_HAPLN_module_2"/>
    <property type="match status" value="1"/>
</dbReference>
<dbReference type="InterPro" id="IPR013106">
    <property type="entry name" value="Ig_V-set"/>
</dbReference>
<feature type="disulfide bond" evidence="9">
    <location>
        <begin position="289"/>
        <end position="310"/>
    </location>
</feature>
<dbReference type="SUPFAM" id="SSF56436">
    <property type="entry name" value="C-type lectin-like"/>
    <property type="match status" value="2"/>
</dbReference>
<dbReference type="GO" id="GO:0005540">
    <property type="term" value="F:hyaluronic acid binding"/>
    <property type="evidence" value="ECO:0007669"/>
    <property type="project" value="UniProtKB-KW"/>
</dbReference>
<evidence type="ECO:0000256" key="2">
    <source>
        <dbReference type="ARBA" id="ARBA00022525"/>
    </source>
</evidence>
<evidence type="ECO:0000256" key="3">
    <source>
        <dbReference type="ARBA" id="ARBA00022530"/>
    </source>
</evidence>
<keyword evidence="5 9" id="KW-1015">Disulfide bond</keyword>
<dbReference type="InterPro" id="IPR003599">
    <property type="entry name" value="Ig_sub"/>
</dbReference>
<dbReference type="InterPro" id="IPR000538">
    <property type="entry name" value="Link_dom"/>
</dbReference>
<evidence type="ECO:0000259" key="11">
    <source>
        <dbReference type="PROSITE" id="PS50835"/>
    </source>
</evidence>
<organism evidence="13 14">
    <name type="scientific">Takifugu flavidus</name>
    <name type="common">sansaifugu</name>
    <dbReference type="NCBI Taxonomy" id="433684"/>
    <lineage>
        <taxon>Eukaryota</taxon>
        <taxon>Metazoa</taxon>
        <taxon>Chordata</taxon>
        <taxon>Craniata</taxon>
        <taxon>Vertebrata</taxon>
        <taxon>Euteleostomi</taxon>
        <taxon>Actinopterygii</taxon>
        <taxon>Neopterygii</taxon>
        <taxon>Teleostei</taxon>
        <taxon>Neoteleostei</taxon>
        <taxon>Acanthomorphata</taxon>
        <taxon>Eupercaria</taxon>
        <taxon>Tetraodontiformes</taxon>
        <taxon>Tetradontoidea</taxon>
        <taxon>Tetraodontidae</taxon>
        <taxon>Takifugu</taxon>
    </lineage>
</organism>
<dbReference type="GO" id="GO:0010001">
    <property type="term" value="P:glial cell differentiation"/>
    <property type="evidence" value="ECO:0007669"/>
    <property type="project" value="TreeGrafter"/>
</dbReference>
<comment type="caution">
    <text evidence="13">The sequence shown here is derived from an EMBL/GenBank/DDBJ whole genome shotgun (WGS) entry which is preliminary data.</text>
</comment>
<dbReference type="SUPFAM" id="SSF48726">
    <property type="entry name" value="Immunoglobulin"/>
    <property type="match status" value="1"/>
</dbReference>